<evidence type="ECO:0000256" key="1">
    <source>
        <dbReference type="ARBA" id="ARBA00004651"/>
    </source>
</evidence>
<dbReference type="RefSeq" id="WP_021653091.1">
    <property type="nucleotide sequence ID" value="NZ_PSQG01000025.1"/>
</dbReference>
<evidence type="ECO:0000313" key="10">
    <source>
        <dbReference type="Proteomes" id="UP000253208"/>
    </source>
</evidence>
<keyword evidence="4 7" id="KW-1133">Transmembrane helix</keyword>
<gene>
    <name evidence="9" type="ORF">C4886_14880</name>
</gene>
<evidence type="ECO:0000256" key="3">
    <source>
        <dbReference type="ARBA" id="ARBA00022692"/>
    </source>
</evidence>
<feature type="transmembrane region" description="Helical" evidence="7">
    <location>
        <begin position="196"/>
        <end position="215"/>
    </location>
</feature>
<evidence type="ECO:0000259" key="8">
    <source>
        <dbReference type="Pfam" id="PF06738"/>
    </source>
</evidence>
<keyword evidence="3 7" id="KW-0812">Transmembrane</keyword>
<keyword evidence="2" id="KW-1003">Cell membrane</keyword>
<evidence type="ECO:0000256" key="2">
    <source>
        <dbReference type="ARBA" id="ARBA00022475"/>
    </source>
</evidence>
<evidence type="ECO:0000256" key="6">
    <source>
        <dbReference type="ARBA" id="ARBA00034125"/>
    </source>
</evidence>
<evidence type="ECO:0000256" key="5">
    <source>
        <dbReference type="ARBA" id="ARBA00023136"/>
    </source>
</evidence>
<feature type="domain" description="Threonine/serine exporter-like N-terminal" evidence="8">
    <location>
        <begin position="12"/>
        <end position="247"/>
    </location>
</feature>
<comment type="subcellular location">
    <subcellularLocation>
        <location evidence="1">Cell membrane</location>
        <topology evidence="1">Multi-pass membrane protein</topology>
    </subcellularLocation>
</comment>
<comment type="similarity">
    <text evidence="6">Belongs to the ThrE exporter (TC 2.A.79) family.</text>
</comment>
<organism evidence="9 10">
    <name type="scientific">Blautia obeum</name>
    <dbReference type="NCBI Taxonomy" id="40520"/>
    <lineage>
        <taxon>Bacteria</taxon>
        <taxon>Bacillati</taxon>
        <taxon>Bacillota</taxon>
        <taxon>Clostridia</taxon>
        <taxon>Lachnospirales</taxon>
        <taxon>Lachnospiraceae</taxon>
        <taxon>Blautia</taxon>
    </lineage>
</organism>
<dbReference type="InterPro" id="IPR050539">
    <property type="entry name" value="ThrE_Dicarb/AminoAcid_Exp"/>
</dbReference>
<proteinExistence type="inferred from homology"/>
<dbReference type="PANTHER" id="PTHR34390">
    <property type="entry name" value="UPF0442 PROTEIN YJJB-RELATED"/>
    <property type="match status" value="1"/>
</dbReference>
<name>A0A367FUR4_9FIRM</name>
<dbReference type="GO" id="GO:0022857">
    <property type="term" value="F:transmembrane transporter activity"/>
    <property type="evidence" value="ECO:0007669"/>
    <property type="project" value="InterPro"/>
</dbReference>
<accession>A0A367FUR4</accession>
<evidence type="ECO:0000256" key="7">
    <source>
        <dbReference type="SAM" id="Phobius"/>
    </source>
</evidence>
<dbReference type="Proteomes" id="UP000253208">
    <property type="component" value="Unassembled WGS sequence"/>
</dbReference>
<comment type="caution">
    <text evidence="9">The sequence shown here is derived from an EMBL/GenBank/DDBJ whole genome shotgun (WGS) entry which is preliminary data.</text>
</comment>
<sequence length="251" mass="27321">MTREEAEQYLYYAMTIGEQLLCCGAEVGRVEDTIRRICLAYGATRADVFSITSSIVTTIYGEDFGICTQTRRVPGMSNDLGRLDDLNQLSRYICEYRPKPEEIQKGLEKIRDKQGYSFKTQILIYAVISGSFSVFFGGDVNDMIASALIGIALKLFEAFVKKGALNSLLTVLLCCGAGGVLSNLTVLIGLGHHADLISIGNIMLLIPGIAFTNSLRDMFSGDTITGLIRCMEALLLALVVGLGFTVANLLF</sequence>
<protein>
    <submittedName>
        <fullName evidence="9">Threonine/serine exporter</fullName>
    </submittedName>
</protein>
<feature type="transmembrane region" description="Helical" evidence="7">
    <location>
        <begin position="118"/>
        <end position="137"/>
    </location>
</feature>
<keyword evidence="5 7" id="KW-0472">Membrane</keyword>
<dbReference type="Pfam" id="PF06738">
    <property type="entry name" value="ThrE"/>
    <property type="match status" value="1"/>
</dbReference>
<evidence type="ECO:0000256" key="4">
    <source>
        <dbReference type="ARBA" id="ARBA00022989"/>
    </source>
</evidence>
<dbReference type="AlphaFoldDB" id="A0A367FUR4"/>
<feature type="transmembrane region" description="Helical" evidence="7">
    <location>
        <begin position="167"/>
        <end position="190"/>
    </location>
</feature>
<reference evidence="9 10" key="1">
    <citation type="submission" date="2018-02" db="EMBL/GenBank/DDBJ databases">
        <title>Complete genome sequencing of Faecalibacterium prausnitzii strains isolated from the human gut.</title>
        <authorList>
            <person name="Fitzgerald B.C."/>
            <person name="Shkoporov A.N."/>
            <person name="Ross P.R."/>
            <person name="Hill C."/>
        </authorList>
    </citation>
    <scope>NUCLEOTIDE SEQUENCE [LARGE SCALE GENOMIC DNA]</scope>
    <source>
        <strain evidence="9 10">APC942/31-1</strain>
    </source>
</reference>
<dbReference type="EMBL" id="PSQG01000025">
    <property type="protein sequence ID" value="RCH42200.1"/>
    <property type="molecule type" value="Genomic_DNA"/>
</dbReference>
<feature type="transmembrane region" description="Helical" evidence="7">
    <location>
        <begin position="143"/>
        <end position="160"/>
    </location>
</feature>
<dbReference type="PANTHER" id="PTHR34390:SF2">
    <property type="entry name" value="SUCCINATE TRANSPORTER SUBUNIT YJJP-RELATED"/>
    <property type="match status" value="1"/>
</dbReference>
<dbReference type="GO" id="GO:0005886">
    <property type="term" value="C:plasma membrane"/>
    <property type="evidence" value="ECO:0007669"/>
    <property type="project" value="UniProtKB-SubCell"/>
</dbReference>
<evidence type="ECO:0000313" key="9">
    <source>
        <dbReference type="EMBL" id="RCH42200.1"/>
    </source>
</evidence>
<feature type="transmembrane region" description="Helical" evidence="7">
    <location>
        <begin position="227"/>
        <end position="250"/>
    </location>
</feature>
<dbReference type="InterPro" id="IPR010619">
    <property type="entry name" value="ThrE-like_N"/>
</dbReference>
<dbReference type="GO" id="GO:0015744">
    <property type="term" value="P:succinate transport"/>
    <property type="evidence" value="ECO:0007669"/>
    <property type="project" value="TreeGrafter"/>
</dbReference>